<keyword evidence="3" id="KW-0560">Oxidoreductase</keyword>
<feature type="domain" description="Nitroreductase" evidence="4">
    <location>
        <begin position="36"/>
        <end position="203"/>
    </location>
</feature>
<protein>
    <submittedName>
        <fullName evidence="5">NADH dehydrogenase</fullName>
    </submittedName>
</protein>
<evidence type="ECO:0000313" key="5">
    <source>
        <dbReference type="EMBL" id="NRN65127.1"/>
    </source>
</evidence>
<dbReference type="InterPro" id="IPR000415">
    <property type="entry name" value="Nitroreductase-like"/>
</dbReference>
<accession>A0ABX2F1F7</accession>
<proteinExistence type="predicted"/>
<dbReference type="Proteomes" id="UP000763557">
    <property type="component" value="Unassembled WGS sequence"/>
</dbReference>
<dbReference type="Pfam" id="PF00881">
    <property type="entry name" value="Nitroreductase"/>
    <property type="match status" value="1"/>
</dbReference>
<evidence type="ECO:0000259" key="4">
    <source>
        <dbReference type="Pfam" id="PF00881"/>
    </source>
</evidence>
<evidence type="ECO:0000256" key="3">
    <source>
        <dbReference type="ARBA" id="ARBA00023002"/>
    </source>
</evidence>
<name>A0ABX2F1F7_9PSEU</name>
<dbReference type="RefSeq" id="WP_312872609.1">
    <property type="nucleotide sequence ID" value="NZ_CBCSGW010000013.1"/>
</dbReference>
<dbReference type="SUPFAM" id="SSF55469">
    <property type="entry name" value="FMN-dependent nitroreductase-like"/>
    <property type="match status" value="1"/>
</dbReference>
<dbReference type="PANTHER" id="PTHR23026:SF90">
    <property type="entry name" value="IODOTYROSINE DEIODINASE 1"/>
    <property type="match status" value="1"/>
</dbReference>
<gene>
    <name evidence="5" type="ORF">GC106_23370</name>
</gene>
<reference evidence="5 6" key="1">
    <citation type="submission" date="2020-01" db="EMBL/GenBank/DDBJ databases">
        <title>Kibdelosporangium persica a novel Actinomycetes from a hot desert in Iran.</title>
        <authorList>
            <person name="Safaei N."/>
            <person name="Zaburannyi N."/>
            <person name="Mueller R."/>
            <person name="Wink J."/>
        </authorList>
    </citation>
    <scope>NUCLEOTIDE SEQUENCE [LARGE SCALE GENOMIC DNA]</scope>
    <source>
        <strain evidence="5 6">4NS15</strain>
    </source>
</reference>
<dbReference type="Gene3D" id="3.40.109.10">
    <property type="entry name" value="NADH Oxidase"/>
    <property type="match status" value="1"/>
</dbReference>
<evidence type="ECO:0000256" key="2">
    <source>
        <dbReference type="ARBA" id="ARBA00022643"/>
    </source>
</evidence>
<dbReference type="InterPro" id="IPR029479">
    <property type="entry name" value="Nitroreductase"/>
</dbReference>
<keyword evidence="2" id="KW-0288">FMN</keyword>
<dbReference type="PANTHER" id="PTHR23026">
    <property type="entry name" value="NADPH NITROREDUCTASE"/>
    <property type="match status" value="1"/>
</dbReference>
<sequence>MPSRTHAYPFIPYTPDRVPAAEGLRRGADFHRLMDQRRSVRWFSPDPVPFEAIETAVRTANTAPSGAHHQPWTFVATNDRGLKHRVRQAAEAEERKFYHDRSVPQWHAALARLETNEDKEFLDTAPWLVVAFAQKSTPMPDGSLRKNYYVSESIGIACGFFIAALHTMGLATLTHTPSPMSFLTELFGRPSTERPYVLFPVGYPAEDCEVPDLQRKPLSEALVVHQGPNSHATNSA</sequence>
<comment type="caution">
    <text evidence="5">The sequence shown here is derived from an EMBL/GenBank/DDBJ whole genome shotgun (WGS) entry which is preliminary data.</text>
</comment>
<evidence type="ECO:0000313" key="6">
    <source>
        <dbReference type="Proteomes" id="UP000763557"/>
    </source>
</evidence>
<organism evidence="5 6">
    <name type="scientific">Kibdelosporangium persicum</name>
    <dbReference type="NCBI Taxonomy" id="2698649"/>
    <lineage>
        <taxon>Bacteria</taxon>
        <taxon>Bacillati</taxon>
        <taxon>Actinomycetota</taxon>
        <taxon>Actinomycetes</taxon>
        <taxon>Pseudonocardiales</taxon>
        <taxon>Pseudonocardiaceae</taxon>
        <taxon>Kibdelosporangium</taxon>
    </lineage>
</organism>
<dbReference type="InterPro" id="IPR050627">
    <property type="entry name" value="Nitroreductase/BluB"/>
</dbReference>
<keyword evidence="1" id="KW-0285">Flavoprotein</keyword>
<dbReference type="CDD" id="cd02144">
    <property type="entry name" value="iodotyrosine_dehalogenase"/>
    <property type="match status" value="1"/>
</dbReference>
<evidence type="ECO:0000256" key="1">
    <source>
        <dbReference type="ARBA" id="ARBA00022630"/>
    </source>
</evidence>
<keyword evidence="6" id="KW-1185">Reference proteome</keyword>
<dbReference type="EMBL" id="JAAATY010000005">
    <property type="protein sequence ID" value="NRN65127.1"/>
    <property type="molecule type" value="Genomic_DNA"/>
</dbReference>